<keyword evidence="9" id="KW-1185">Reference proteome</keyword>
<evidence type="ECO:0000256" key="6">
    <source>
        <dbReference type="RuleBase" id="RU201113"/>
    </source>
</evidence>
<keyword evidence="2 6" id="KW-0479">Metal-binding</keyword>
<gene>
    <name evidence="8" type="ORF">L798_08425</name>
</gene>
<dbReference type="Pfam" id="PF03145">
    <property type="entry name" value="Sina_TRAF"/>
    <property type="match status" value="1"/>
</dbReference>
<comment type="domain">
    <text evidence="6">The SBD domain (substrate-binding domain) mediates the interaction with substrate proteins. It is related to the TRAF family.</text>
</comment>
<evidence type="ECO:0000313" key="9">
    <source>
        <dbReference type="Proteomes" id="UP000027135"/>
    </source>
</evidence>
<protein>
    <recommendedName>
        <fullName evidence="6">E3 ubiquitin-protein ligase</fullName>
        <ecNumber evidence="6">2.3.2.27</ecNumber>
    </recommendedName>
</protein>
<dbReference type="Gene3D" id="3.30.40.10">
    <property type="entry name" value="Zinc/RING finger domain, C3HC4 (zinc finger)"/>
    <property type="match status" value="1"/>
</dbReference>
<evidence type="ECO:0000256" key="3">
    <source>
        <dbReference type="ARBA" id="ARBA00022771"/>
    </source>
</evidence>
<proteinExistence type="inferred from homology"/>
<dbReference type="AlphaFoldDB" id="A0A067RBI7"/>
<dbReference type="Proteomes" id="UP000027135">
    <property type="component" value="Unassembled WGS sequence"/>
</dbReference>
<evidence type="ECO:0000256" key="5">
    <source>
        <dbReference type="PROSITE-ProRule" id="PRU00175"/>
    </source>
</evidence>
<dbReference type="GO" id="GO:0008270">
    <property type="term" value="F:zinc ion binding"/>
    <property type="evidence" value="ECO:0007669"/>
    <property type="project" value="UniProtKB-KW"/>
</dbReference>
<name>A0A067RBI7_ZOONE</name>
<dbReference type="EC" id="2.3.2.27" evidence="6"/>
<comment type="domain">
    <text evidence="6">The RING-type zinc finger domain is essential for ubiquitin ligase activity.</text>
</comment>
<accession>A0A067RBI7</accession>
<dbReference type="Pfam" id="PF21362">
    <property type="entry name" value="Sina_RING"/>
    <property type="match status" value="1"/>
</dbReference>
<dbReference type="InterPro" id="IPR004162">
    <property type="entry name" value="SINA-like_animal"/>
</dbReference>
<sequence length="262" mass="30131">MAAKLIGSTRIKFKTDLSKSLASLLECPVCFDFMTPPITQCLNGHNICSVCKPQLTLCPTCREPLTITSRNVALENIAETCFTDNRSDAKLKVPSPQHRVYECLAGKSKGCTWKGRRSDLWTHVQQNHDRLAMHWRKETQVFRVSNHDFRVSGTSTQLISVLDQLFWYQFRQDSSKNKWWQAIQYIGSKKQASTYRYTLEFGPVPGDSLKRSIVYSRVTHPDDDHVDSIFKSSDCFNTDLNSIKHFVTKNNSLQFKVKIERT</sequence>
<dbReference type="Gene3D" id="2.60.210.10">
    <property type="entry name" value="Apoptosis, Tumor Necrosis Factor Receptor Associated Protein 2, Chain A"/>
    <property type="match status" value="1"/>
</dbReference>
<comment type="similarity">
    <text evidence="1 6">Belongs to the SINA (Seven in absentia) family.</text>
</comment>
<comment type="catalytic activity">
    <reaction evidence="6">
        <text>S-ubiquitinyl-[E2 ubiquitin-conjugating enzyme]-L-cysteine + [acceptor protein]-L-lysine = [E2 ubiquitin-conjugating enzyme]-L-cysteine + N(6)-ubiquitinyl-[acceptor protein]-L-lysine.</text>
        <dbReference type="EC" id="2.3.2.27"/>
    </reaction>
</comment>
<dbReference type="InterPro" id="IPR008974">
    <property type="entry name" value="TRAF-like"/>
</dbReference>
<feature type="domain" description="RING-type" evidence="7">
    <location>
        <begin position="27"/>
        <end position="62"/>
    </location>
</feature>
<dbReference type="UniPathway" id="UPA00143"/>
<evidence type="ECO:0000313" key="8">
    <source>
        <dbReference type="EMBL" id="KDR17164.1"/>
    </source>
</evidence>
<dbReference type="InterPro" id="IPR001841">
    <property type="entry name" value="Znf_RING"/>
</dbReference>
<organism evidence="8 9">
    <name type="scientific">Zootermopsis nevadensis</name>
    <name type="common">Dampwood termite</name>
    <dbReference type="NCBI Taxonomy" id="136037"/>
    <lineage>
        <taxon>Eukaryota</taxon>
        <taxon>Metazoa</taxon>
        <taxon>Ecdysozoa</taxon>
        <taxon>Arthropoda</taxon>
        <taxon>Hexapoda</taxon>
        <taxon>Insecta</taxon>
        <taxon>Pterygota</taxon>
        <taxon>Neoptera</taxon>
        <taxon>Polyneoptera</taxon>
        <taxon>Dictyoptera</taxon>
        <taxon>Blattodea</taxon>
        <taxon>Blattoidea</taxon>
        <taxon>Termitoidae</taxon>
        <taxon>Termopsidae</taxon>
        <taxon>Zootermopsis</taxon>
    </lineage>
</organism>
<comment type="function">
    <text evidence="6">E3 ubiquitin-protein ligase that mediates ubiquitination and subsequent proteasomal degradation of target proteins. E3 ubiquitin ligases accept ubiquitin from an E2 ubiquitin-conjugating enzyme in the form of a thioester and then directly transfers the ubiquitin to targeted substrates.</text>
</comment>
<dbReference type="eggNOG" id="KOG3002">
    <property type="taxonomic scope" value="Eukaryota"/>
</dbReference>
<dbReference type="GO" id="GO:0043161">
    <property type="term" value="P:proteasome-mediated ubiquitin-dependent protein catabolic process"/>
    <property type="evidence" value="ECO:0007669"/>
    <property type="project" value="TreeGrafter"/>
</dbReference>
<dbReference type="InterPro" id="IPR018121">
    <property type="entry name" value="7-in-absentia-prot_TRAF-dom"/>
</dbReference>
<dbReference type="PROSITE" id="PS50089">
    <property type="entry name" value="ZF_RING_2"/>
    <property type="match status" value="1"/>
</dbReference>
<keyword evidence="4 6" id="KW-0862">Zinc</keyword>
<keyword evidence="6" id="KW-0833">Ubl conjugation pathway</keyword>
<evidence type="ECO:0000256" key="4">
    <source>
        <dbReference type="ARBA" id="ARBA00022833"/>
    </source>
</evidence>
<comment type="pathway">
    <text evidence="6">Protein modification; protein ubiquitination.</text>
</comment>
<dbReference type="GO" id="GO:0061630">
    <property type="term" value="F:ubiquitin protein ligase activity"/>
    <property type="evidence" value="ECO:0007669"/>
    <property type="project" value="UniProtKB-EC"/>
</dbReference>
<evidence type="ECO:0000259" key="7">
    <source>
        <dbReference type="PROSITE" id="PS50089"/>
    </source>
</evidence>
<dbReference type="EMBL" id="KK852751">
    <property type="protein sequence ID" value="KDR17164.1"/>
    <property type="molecule type" value="Genomic_DNA"/>
</dbReference>
<keyword evidence="3 5" id="KW-0863">Zinc-finger</keyword>
<evidence type="ECO:0000256" key="2">
    <source>
        <dbReference type="ARBA" id="ARBA00022723"/>
    </source>
</evidence>
<evidence type="ECO:0000256" key="1">
    <source>
        <dbReference type="ARBA" id="ARBA00009119"/>
    </source>
</evidence>
<dbReference type="PANTHER" id="PTHR45877:SF2">
    <property type="entry name" value="E3 UBIQUITIN-PROTEIN LIGASE SINA-RELATED"/>
    <property type="match status" value="1"/>
</dbReference>
<dbReference type="GO" id="GO:0005737">
    <property type="term" value="C:cytoplasm"/>
    <property type="evidence" value="ECO:0007669"/>
    <property type="project" value="InterPro"/>
</dbReference>
<dbReference type="SUPFAM" id="SSF57850">
    <property type="entry name" value="RING/U-box"/>
    <property type="match status" value="1"/>
</dbReference>
<dbReference type="PANTHER" id="PTHR45877">
    <property type="entry name" value="E3 UBIQUITIN-PROTEIN LIGASE SIAH2"/>
    <property type="match status" value="1"/>
</dbReference>
<dbReference type="GO" id="GO:0031624">
    <property type="term" value="F:ubiquitin conjugating enzyme binding"/>
    <property type="evidence" value="ECO:0007669"/>
    <property type="project" value="TreeGrafter"/>
</dbReference>
<dbReference type="STRING" id="136037.A0A067RBI7"/>
<dbReference type="GO" id="GO:0016567">
    <property type="term" value="P:protein ubiquitination"/>
    <property type="evidence" value="ECO:0007669"/>
    <property type="project" value="UniProtKB-UniPathway"/>
</dbReference>
<reference evidence="8 9" key="1">
    <citation type="journal article" date="2014" name="Nat. Commun.">
        <title>Molecular traces of alternative social organization in a termite genome.</title>
        <authorList>
            <person name="Terrapon N."/>
            <person name="Li C."/>
            <person name="Robertson H.M."/>
            <person name="Ji L."/>
            <person name="Meng X."/>
            <person name="Booth W."/>
            <person name="Chen Z."/>
            <person name="Childers C.P."/>
            <person name="Glastad K.M."/>
            <person name="Gokhale K."/>
            <person name="Gowin J."/>
            <person name="Gronenberg W."/>
            <person name="Hermansen R.A."/>
            <person name="Hu H."/>
            <person name="Hunt B.G."/>
            <person name="Huylmans A.K."/>
            <person name="Khalil S.M."/>
            <person name="Mitchell R.D."/>
            <person name="Munoz-Torres M.C."/>
            <person name="Mustard J.A."/>
            <person name="Pan H."/>
            <person name="Reese J.T."/>
            <person name="Scharf M.E."/>
            <person name="Sun F."/>
            <person name="Vogel H."/>
            <person name="Xiao J."/>
            <person name="Yang W."/>
            <person name="Yang Z."/>
            <person name="Yang Z."/>
            <person name="Zhou J."/>
            <person name="Zhu J."/>
            <person name="Brent C.S."/>
            <person name="Elsik C.G."/>
            <person name="Goodisman M.A."/>
            <person name="Liberles D.A."/>
            <person name="Roe R.M."/>
            <person name="Vargo E.L."/>
            <person name="Vilcinskas A."/>
            <person name="Wang J."/>
            <person name="Bornberg-Bauer E."/>
            <person name="Korb J."/>
            <person name="Zhang G."/>
            <person name="Liebig J."/>
        </authorList>
    </citation>
    <scope>NUCLEOTIDE SEQUENCE [LARGE SCALE GENOMIC DNA]</scope>
    <source>
        <tissue evidence="8">Whole organism</tissue>
    </source>
</reference>
<dbReference type="InterPro" id="IPR013083">
    <property type="entry name" value="Znf_RING/FYVE/PHD"/>
</dbReference>
<dbReference type="InterPro" id="IPR049548">
    <property type="entry name" value="Sina-like_RING"/>
</dbReference>
<dbReference type="SUPFAM" id="SSF49599">
    <property type="entry name" value="TRAF domain-like"/>
    <property type="match status" value="1"/>
</dbReference>
<dbReference type="InParanoid" id="A0A067RBI7"/>